<protein>
    <submittedName>
        <fullName evidence="8">DedA family protein</fullName>
    </submittedName>
</protein>
<dbReference type="PANTHER" id="PTHR42709:SF6">
    <property type="entry name" value="UNDECAPRENYL PHOSPHATE TRANSPORTER A"/>
    <property type="match status" value="1"/>
</dbReference>
<proteinExistence type="predicted"/>
<dbReference type="Proteomes" id="UP000245916">
    <property type="component" value="Unassembled WGS sequence"/>
</dbReference>
<evidence type="ECO:0000313" key="9">
    <source>
        <dbReference type="Proteomes" id="UP000245916"/>
    </source>
</evidence>
<reference evidence="8 9" key="1">
    <citation type="submission" date="2018-05" db="EMBL/GenBank/DDBJ databases">
        <title>Genome of Sphingosinicella humi QZX222.</title>
        <authorList>
            <person name="Qiao Z."/>
            <person name="Wang G."/>
        </authorList>
    </citation>
    <scope>NUCLEOTIDE SEQUENCE [LARGE SCALE GENOMIC DNA]</scope>
    <source>
        <strain evidence="8 9">QZX222</strain>
    </source>
</reference>
<dbReference type="Pfam" id="PF09335">
    <property type="entry name" value="VTT_dom"/>
    <property type="match status" value="1"/>
</dbReference>
<feature type="transmembrane region" description="Helical" evidence="6">
    <location>
        <begin position="140"/>
        <end position="160"/>
    </location>
</feature>
<gene>
    <name evidence="8" type="ORF">DF286_01300</name>
</gene>
<dbReference type="InterPro" id="IPR051311">
    <property type="entry name" value="DedA_domain"/>
</dbReference>
<comment type="subcellular location">
    <subcellularLocation>
        <location evidence="1">Cell membrane</location>
        <topology evidence="1">Multi-pass membrane protein</topology>
    </subcellularLocation>
</comment>
<keyword evidence="4 6" id="KW-1133">Transmembrane helix</keyword>
<accession>A0A2U2IZZ5</accession>
<comment type="caution">
    <text evidence="8">The sequence shown here is derived from an EMBL/GenBank/DDBJ whole genome shotgun (WGS) entry which is preliminary data.</text>
</comment>
<dbReference type="EMBL" id="QFFF01000001">
    <property type="protein sequence ID" value="PWG01659.1"/>
    <property type="molecule type" value="Genomic_DNA"/>
</dbReference>
<dbReference type="PANTHER" id="PTHR42709">
    <property type="entry name" value="ALKALINE PHOSPHATASE LIKE PROTEIN"/>
    <property type="match status" value="1"/>
</dbReference>
<dbReference type="OrthoDB" id="9813426at2"/>
<dbReference type="GO" id="GO:0005886">
    <property type="term" value="C:plasma membrane"/>
    <property type="evidence" value="ECO:0007669"/>
    <property type="project" value="UniProtKB-SubCell"/>
</dbReference>
<evidence type="ECO:0000256" key="3">
    <source>
        <dbReference type="ARBA" id="ARBA00022692"/>
    </source>
</evidence>
<keyword evidence="9" id="KW-1185">Reference proteome</keyword>
<sequence>MGDWIRELIEQSSYLGVALLMLLETVFPPIPSEIIMSLSGLQASRGTMTLWGVILAGTFGAMVGNIFWYAIARWLGIERFHPFIDKFGRYLTVDWKEVKRADHFFDRYERWFVCFGRMVPTIRSLVSIPAGVFGMRWKPFLIYSTIGTFGWTTALATAGYLLGQNYADVDKYLGPVSTGVIAILVLWYLFRVITWKPADERSDTRP</sequence>
<name>A0A2U2IZZ5_9SPHN</name>
<dbReference type="RefSeq" id="WP_109269798.1">
    <property type="nucleotide sequence ID" value="NZ_QFFF01000001.1"/>
</dbReference>
<dbReference type="InterPro" id="IPR032816">
    <property type="entry name" value="VTT_dom"/>
</dbReference>
<keyword evidence="3 6" id="KW-0812">Transmembrane</keyword>
<evidence type="ECO:0000313" key="8">
    <source>
        <dbReference type="EMBL" id="PWG01659.1"/>
    </source>
</evidence>
<dbReference type="AlphaFoldDB" id="A0A2U2IZZ5"/>
<evidence type="ECO:0000256" key="1">
    <source>
        <dbReference type="ARBA" id="ARBA00004651"/>
    </source>
</evidence>
<feature type="transmembrane region" description="Helical" evidence="6">
    <location>
        <begin position="50"/>
        <end position="71"/>
    </location>
</feature>
<organism evidence="8 9">
    <name type="scientific">Allosphingosinicella humi</name>
    <dbReference type="NCBI Taxonomy" id="2068657"/>
    <lineage>
        <taxon>Bacteria</taxon>
        <taxon>Pseudomonadati</taxon>
        <taxon>Pseudomonadota</taxon>
        <taxon>Alphaproteobacteria</taxon>
        <taxon>Sphingomonadales</taxon>
        <taxon>Sphingomonadaceae</taxon>
        <taxon>Allosphingosinicella</taxon>
    </lineage>
</organism>
<evidence type="ECO:0000256" key="4">
    <source>
        <dbReference type="ARBA" id="ARBA00022989"/>
    </source>
</evidence>
<evidence type="ECO:0000256" key="6">
    <source>
        <dbReference type="SAM" id="Phobius"/>
    </source>
</evidence>
<feature type="domain" description="VTT" evidence="7">
    <location>
        <begin position="30"/>
        <end position="160"/>
    </location>
</feature>
<evidence type="ECO:0000256" key="2">
    <source>
        <dbReference type="ARBA" id="ARBA00022475"/>
    </source>
</evidence>
<evidence type="ECO:0000259" key="7">
    <source>
        <dbReference type="Pfam" id="PF09335"/>
    </source>
</evidence>
<evidence type="ECO:0000256" key="5">
    <source>
        <dbReference type="ARBA" id="ARBA00023136"/>
    </source>
</evidence>
<keyword evidence="2" id="KW-1003">Cell membrane</keyword>
<feature type="transmembrane region" description="Helical" evidence="6">
    <location>
        <begin position="172"/>
        <end position="190"/>
    </location>
</feature>
<keyword evidence="5 6" id="KW-0472">Membrane</keyword>
<feature type="transmembrane region" description="Helical" evidence="6">
    <location>
        <begin position="12"/>
        <end position="30"/>
    </location>
</feature>